<evidence type="ECO:0000313" key="2">
    <source>
        <dbReference type="Proteomes" id="UP001592528"/>
    </source>
</evidence>
<name>A0ABV6V003_9ACTN</name>
<dbReference type="EMBL" id="JBHEZZ010000037">
    <property type="protein sequence ID" value="MFC1407003.1"/>
    <property type="molecule type" value="Genomic_DNA"/>
</dbReference>
<dbReference type="RefSeq" id="WP_380525053.1">
    <property type="nucleotide sequence ID" value="NZ_JBHEZZ010000037.1"/>
</dbReference>
<sequence length="323" mass="34244">MTTASGMPAIRESLQLALLDAPGGTPAVAALAKAAVEHYALNYSKHPPALLLDEVHRSRRLLAVAVAVCTDEQVGTALRTQIGWLSALLGNLCHHLADETGARTHLTLALDIGERTGEPSLTGWVSGALAMVANSRRDWQHALDHASHGLAHAPGGLRRAQLLGWAQLPALAGMGDADQVDAVLAEADRILETAVEMPGRFGYDLAEHRLHAAEANLTLRRYDRAARIALESIAAKAENTPGWAAASLVLALAEVHEGPDAAALRALDVLDRIPAARLRATARSRLARLERQLSTVDAAPVLDLRERLRLLPAPIGEDGVATA</sequence>
<proteinExistence type="predicted"/>
<comment type="caution">
    <text evidence="1">The sequence shown here is derived from an EMBL/GenBank/DDBJ whole genome shotgun (WGS) entry which is preliminary data.</text>
</comment>
<keyword evidence="2" id="KW-1185">Reference proteome</keyword>
<gene>
    <name evidence="1" type="ORF">ACEZDJ_37545</name>
</gene>
<organism evidence="1 2">
    <name type="scientific">Streptacidiphilus cavernicola</name>
    <dbReference type="NCBI Taxonomy" id="3342716"/>
    <lineage>
        <taxon>Bacteria</taxon>
        <taxon>Bacillati</taxon>
        <taxon>Actinomycetota</taxon>
        <taxon>Actinomycetes</taxon>
        <taxon>Kitasatosporales</taxon>
        <taxon>Streptomycetaceae</taxon>
        <taxon>Streptacidiphilus</taxon>
    </lineage>
</organism>
<reference evidence="1 2" key="1">
    <citation type="submission" date="2024-09" db="EMBL/GenBank/DDBJ databases">
        <authorList>
            <person name="Lee S.D."/>
        </authorList>
    </citation>
    <scope>NUCLEOTIDE SEQUENCE [LARGE SCALE GENOMIC DNA]</scope>
    <source>
        <strain evidence="1 2">N1-5</strain>
    </source>
</reference>
<protein>
    <submittedName>
        <fullName evidence="1">Twin-arginine translocation pathway signal</fullName>
    </submittedName>
</protein>
<dbReference type="Proteomes" id="UP001592528">
    <property type="component" value="Unassembled WGS sequence"/>
</dbReference>
<evidence type="ECO:0000313" key="1">
    <source>
        <dbReference type="EMBL" id="MFC1407003.1"/>
    </source>
</evidence>
<accession>A0ABV6V003</accession>